<protein>
    <submittedName>
        <fullName evidence="2">Uncharacterized protein</fullName>
    </submittedName>
</protein>
<feature type="region of interest" description="Disordered" evidence="1">
    <location>
        <begin position="1"/>
        <end position="27"/>
    </location>
</feature>
<name>A0A0S3SWS6_PHAAN</name>
<dbReference type="Proteomes" id="UP000291084">
    <property type="component" value="Chromosome 9"/>
</dbReference>
<evidence type="ECO:0000313" key="2">
    <source>
        <dbReference type="EMBL" id="BAT97154.1"/>
    </source>
</evidence>
<reference evidence="2 3" key="1">
    <citation type="journal article" date="2015" name="Sci. Rep.">
        <title>The power of single molecule real-time sequencing technology in the de novo assembly of a eukaryotic genome.</title>
        <authorList>
            <person name="Sakai H."/>
            <person name="Naito K."/>
            <person name="Ogiso-Tanaka E."/>
            <person name="Takahashi Y."/>
            <person name="Iseki K."/>
            <person name="Muto C."/>
            <person name="Satou K."/>
            <person name="Teruya K."/>
            <person name="Shiroma A."/>
            <person name="Shimoji M."/>
            <person name="Hirano T."/>
            <person name="Itoh T."/>
            <person name="Kaga A."/>
            <person name="Tomooka N."/>
        </authorList>
    </citation>
    <scope>NUCLEOTIDE SEQUENCE [LARGE SCALE GENOMIC DNA]</scope>
    <source>
        <strain evidence="3">cv. Shumari</strain>
    </source>
</reference>
<evidence type="ECO:0000313" key="3">
    <source>
        <dbReference type="Proteomes" id="UP000291084"/>
    </source>
</evidence>
<keyword evidence="3" id="KW-1185">Reference proteome</keyword>
<evidence type="ECO:0000256" key="1">
    <source>
        <dbReference type="SAM" id="MobiDB-lite"/>
    </source>
</evidence>
<proteinExistence type="predicted"/>
<sequence>MHPHASPIAVETSENEDHHTVKRPSALHNDAIKQGLWHRKYIVKSLKAAKEDREDMLLIFSTFDNRLSDISDLINGDDSKSSKEEELDRFEVVEKMIFANASVFDEPSR</sequence>
<dbReference type="EMBL" id="AP015042">
    <property type="protein sequence ID" value="BAT97154.1"/>
    <property type="molecule type" value="Genomic_DNA"/>
</dbReference>
<dbReference type="AlphaFoldDB" id="A0A0S3SWS6"/>
<gene>
    <name evidence="2" type="primary">Vigan.09G052100</name>
    <name evidence="2" type="ORF">VIGAN_09052100</name>
</gene>
<accession>A0A0S3SWS6</accession>
<organism evidence="2 3">
    <name type="scientific">Vigna angularis var. angularis</name>
    <dbReference type="NCBI Taxonomy" id="157739"/>
    <lineage>
        <taxon>Eukaryota</taxon>
        <taxon>Viridiplantae</taxon>
        <taxon>Streptophyta</taxon>
        <taxon>Embryophyta</taxon>
        <taxon>Tracheophyta</taxon>
        <taxon>Spermatophyta</taxon>
        <taxon>Magnoliopsida</taxon>
        <taxon>eudicotyledons</taxon>
        <taxon>Gunneridae</taxon>
        <taxon>Pentapetalae</taxon>
        <taxon>rosids</taxon>
        <taxon>fabids</taxon>
        <taxon>Fabales</taxon>
        <taxon>Fabaceae</taxon>
        <taxon>Papilionoideae</taxon>
        <taxon>50 kb inversion clade</taxon>
        <taxon>NPAAA clade</taxon>
        <taxon>indigoferoid/millettioid clade</taxon>
        <taxon>Phaseoleae</taxon>
        <taxon>Vigna</taxon>
    </lineage>
</organism>